<dbReference type="OrthoDB" id="425619at2759"/>
<dbReference type="EMBL" id="KZ150597">
    <property type="protein sequence ID" value="PZC70471.1"/>
    <property type="molecule type" value="Genomic_DNA"/>
</dbReference>
<evidence type="ECO:0000313" key="1">
    <source>
        <dbReference type="EMBL" id="PZC70471.1"/>
    </source>
</evidence>
<protein>
    <submittedName>
        <fullName evidence="1">Uncharacterized protein</fullName>
    </submittedName>
</protein>
<organism evidence="1 2">
    <name type="scientific">Helicoverpa armigera</name>
    <name type="common">Cotton bollworm</name>
    <name type="synonym">Heliothis armigera</name>
    <dbReference type="NCBI Taxonomy" id="29058"/>
    <lineage>
        <taxon>Eukaryota</taxon>
        <taxon>Metazoa</taxon>
        <taxon>Ecdysozoa</taxon>
        <taxon>Arthropoda</taxon>
        <taxon>Hexapoda</taxon>
        <taxon>Insecta</taxon>
        <taxon>Pterygota</taxon>
        <taxon>Neoptera</taxon>
        <taxon>Endopterygota</taxon>
        <taxon>Lepidoptera</taxon>
        <taxon>Glossata</taxon>
        <taxon>Ditrysia</taxon>
        <taxon>Noctuoidea</taxon>
        <taxon>Noctuidae</taxon>
        <taxon>Heliothinae</taxon>
        <taxon>Helicoverpa</taxon>
    </lineage>
</organism>
<evidence type="ECO:0000313" key="2">
    <source>
        <dbReference type="Proteomes" id="UP000249218"/>
    </source>
</evidence>
<keyword evidence="2" id="KW-1185">Reference proteome</keyword>
<reference evidence="1 2" key="1">
    <citation type="journal article" date="2017" name="BMC Biol.">
        <title>Genomic innovations, transcriptional plasticity and gene loss underlying the evolution and divergence of two highly polyphagous and invasive Helicoverpa pest species.</title>
        <authorList>
            <person name="Pearce S.L."/>
            <person name="Clarke D.F."/>
            <person name="East P.D."/>
            <person name="Elfekih S."/>
            <person name="Gordon K.H."/>
            <person name="Jermiin L.S."/>
            <person name="McGaughran A."/>
            <person name="Oakeshott J.G."/>
            <person name="Papanikolaou A."/>
            <person name="Perera O.P."/>
            <person name="Rane R.V."/>
            <person name="Richards S."/>
            <person name="Tay W.T."/>
            <person name="Walsh T.K."/>
            <person name="Anderson A."/>
            <person name="Anderson C.J."/>
            <person name="Asgari S."/>
            <person name="Board P.G."/>
            <person name="Bretschneider A."/>
            <person name="Campbell P.M."/>
            <person name="Chertemps T."/>
            <person name="Christeller J.T."/>
            <person name="Coppin C.W."/>
            <person name="Downes S.J."/>
            <person name="Duan G."/>
            <person name="Farnsworth C.A."/>
            <person name="Good R.T."/>
            <person name="Han L.B."/>
            <person name="Han Y.C."/>
            <person name="Hatje K."/>
            <person name="Horne I."/>
            <person name="Huang Y.P."/>
            <person name="Hughes D.S."/>
            <person name="Jacquin-Joly E."/>
            <person name="James W."/>
            <person name="Jhangiani S."/>
            <person name="Kollmar M."/>
            <person name="Kuwar S.S."/>
            <person name="Li S."/>
            <person name="Liu N.Y."/>
            <person name="Maibeche M.T."/>
            <person name="Miller J.R."/>
            <person name="Montagne N."/>
            <person name="Perry T."/>
            <person name="Qu J."/>
            <person name="Song S.V."/>
            <person name="Sutton G.G."/>
            <person name="Vogel H."/>
            <person name="Walenz B.P."/>
            <person name="Xu W."/>
            <person name="Zhang H.J."/>
            <person name="Zou Z."/>
            <person name="Batterham P."/>
            <person name="Edwards O.R."/>
            <person name="Feyereisen R."/>
            <person name="Gibbs R.A."/>
            <person name="Heckel D.G."/>
            <person name="McGrath A."/>
            <person name="Robin C."/>
            <person name="Scherer S.E."/>
            <person name="Worley K.C."/>
            <person name="Wu Y.D."/>
        </authorList>
    </citation>
    <scope>NUCLEOTIDE SEQUENCE [LARGE SCALE GENOMIC DNA]</scope>
    <source>
        <strain evidence="1">Harm_GR_Male_#8</strain>
        <tissue evidence="1">Whole organism</tissue>
    </source>
</reference>
<accession>A0A2W1B4L9</accession>
<name>A0A2W1B4L9_HELAM</name>
<sequence length="184" mass="20723">MKQSLTAVDFCFCAANMTADVRPSPTVPVNIVGMNGIAYIDTCAKSSIASYQLYNLLERNGVSFEKEVMYVTLDDGVPKKRNVLRLRTLYGGAIMTSFVVFPDARTNRTLLGVGFIEYAMLALNLPQPTCSFVDEPRKESNLIYYNWFMSDLIYLQDPVINNLSVSIATEYFLTILIRKSSFFC</sequence>
<dbReference type="Proteomes" id="UP000249218">
    <property type="component" value="Unassembled WGS sequence"/>
</dbReference>
<gene>
    <name evidence="1" type="primary">HaOG216053</name>
    <name evidence="1" type="ORF">B5X24_HaOG216053</name>
</gene>
<proteinExistence type="predicted"/>
<dbReference type="AlphaFoldDB" id="A0A2W1B4L9"/>